<comment type="caution">
    <text evidence="1">The sequence shown here is derived from an EMBL/GenBank/DDBJ whole genome shotgun (WGS) entry which is preliminary data.</text>
</comment>
<accession>A0AAW0T6X8</accession>
<proteinExistence type="predicted"/>
<dbReference type="Proteomes" id="UP001487740">
    <property type="component" value="Unassembled WGS sequence"/>
</dbReference>
<dbReference type="Gene3D" id="1.25.40.710">
    <property type="match status" value="1"/>
</dbReference>
<sequence>MDKQRNTLLEALSRQGSAICADVLSASPSEPAPDVLEQLDTIASDIMKFVEPTDSKVSGFFISYYRVRKFDGLALRLISRQCEEKWTRENEAKLTEAYSRLGWTHISSLITSSHPLRFRTNYAPF</sequence>
<dbReference type="InterPro" id="IPR046939">
    <property type="entry name" value="TPPII_C_sf"/>
</dbReference>
<dbReference type="AlphaFoldDB" id="A0AAW0T6X8"/>
<gene>
    <name evidence="1" type="ORF">O3P69_011526</name>
</gene>
<reference evidence="1 2" key="1">
    <citation type="submission" date="2023-03" db="EMBL/GenBank/DDBJ databases">
        <title>High-quality genome of Scylla paramamosain provides insights in environmental adaptation.</title>
        <authorList>
            <person name="Zhang L."/>
        </authorList>
    </citation>
    <scope>NUCLEOTIDE SEQUENCE [LARGE SCALE GENOMIC DNA]</scope>
    <source>
        <strain evidence="1">LZ_2023a</strain>
        <tissue evidence="1">Muscle</tissue>
    </source>
</reference>
<evidence type="ECO:0000313" key="1">
    <source>
        <dbReference type="EMBL" id="KAK8383063.1"/>
    </source>
</evidence>
<dbReference type="EMBL" id="JARAKH010000038">
    <property type="protein sequence ID" value="KAK8383063.1"/>
    <property type="molecule type" value="Genomic_DNA"/>
</dbReference>
<organism evidence="1 2">
    <name type="scientific">Scylla paramamosain</name>
    <name type="common">Mud crab</name>
    <dbReference type="NCBI Taxonomy" id="85552"/>
    <lineage>
        <taxon>Eukaryota</taxon>
        <taxon>Metazoa</taxon>
        <taxon>Ecdysozoa</taxon>
        <taxon>Arthropoda</taxon>
        <taxon>Crustacea</taxon>
        <taxon>Multicrustacea</taxon>
        <taxon>Malacostraca</taxon>
        <taxon>Eumalacostraca</taxon>
        <taxon>Eucarida</taxon>
        <taxon>Decapoda</taxon>
        <taxon>Pleocyemata</taxon>
        <taxon>Brachyura</taxon>
        <taxon>Eubrachyura</taxon>
        <taxon>Portunoidea</taxon>
        <taxon>Portunidae</taxon>
        <taxon>Portuninae</taxon>
        <taxon>Scylla</taxon>
    </lineage>
</organism>
<keyword evidence="2" id="KW-1185">Reference proteome</keyword>
<protein>
    <submittedName>
        <fullName evidence="1">Uncharacterized protein</fullName>
    </submittedName>
</protein>
<evidence type="ECO:0000313" key="2">
    <source>
        <dbReference type="Proteomes" id="UP001487740"/>
    </source>
</evidence>
<name>A0AAW0T6X8_SCYPA</name>